<gene>
    <name evidence="2" type="ORF">DDR56_09755</name>
</gene>
<keyword evidence="3" id="KW-1185">Reference proteome</keyword>
<dbReference type="Pfam" id="PF02924">
    <property type="entry name" value="HDPD"/>
    <property type="match status" value="1"/>
</dbReference>
<dbReference type="Gene3D" id="2.40.300.10">
    <property type="entry name" value="Head decoration protein D"/>
    <property type="match status" value="1"/>
</dbReference>
<feature type="region of interest" description="Disordered" evidence="1">
    <location>
        <begin position="1"/>
        <end position="25"/>
    </location>
</feature>
<evidence type="ECO:0000313" key="3">
    <source>
        <dbReference type="Proteomes" id="UP001318401"/>
    </source>
</evidence>
<reference evidence="2 3" key="1">
    <citation type="submission" date="2018-04" db="EMBL/GenBank/DDBJ databases">
        <authorList>
            <person name="Li G."/>
            <person name="Du W."/>
            <person name="Bai Y."/>
        </authorList>
    </citation>
    <scope>NUCLEOTIDE SEQUENCE [LARGE SCALE GENOMIC DNA]</scope>
    <source>
        <strain evidence="2 3">YYYZ-3</strain>
    </source>
</reference>
<dbReference type="RefSeq" id="WP_125747751.1">
    <property type="nucleotide sequence ID" value="NZ_CP034367.1"/>
</dbReference>
<dbReference type="EMBL" id="QDKN01000003">
    <property type="protein sequence ID" value="NPT30845.1"/>
    <property type="molecule type" value="Genomic_DNA"/>
</dbReference>
<organism evidence="2 3">
    <name type="scientific">Vreelandella venusta</name>
    <dbReference type="NCBI Taxonomy" id="44935"/>
    <lineage>
        <taxon>Bacteria</taxon>
        <taxon>Pseudomonadati</taxon>
        <taxon>Pseudomonadota</taxon>
        <taxon>Gammaproteobacteria</taxon>
        <taxon>Oceanospirillales</taxon>
        <taxon>Halomonadaceae</taxon>
        <taxon>Vreelandella</taxon>
    </lineage>
</organism>
<protein>
    <submittedName>
        <fullName evidence="2">Head decoration protein</fullName>
    </submittedName>
</protein>
<evidence type="ECO:0000313" key="2">
    <source>
        <dbReference type="EMBL" id="NPT30845.1"/>
    </source>
</evidence>
<dbReference type="Proteomes" id="UP001318401">
    <property type="component" value="Unassembled WGS sequence"/>
</dbReference>
<sequence>MATKKFVESRHTGEHVLSEANGARSREEGVLAAGNLPSGAVLALNGDAEYVAVDLAATDGTEAPKAVLYAATDATDTKQPCVVHVRACEVHGEALTWPAAASEAQVGAGTNGLVARGIIVRD</sequence>
<name>A0ABX2B9Q1_9GAMM</name>
<proteinExistence type="predicted"/>
<feature type="compositionally biased region" description="Basic and acidic residues" evidence="1">
    <location>
        <begin position="1"/>
        <end position="17"/>
    </location>
</feature>
<evidence type="ECO:0000256" key="1">
    <source>
        <dbReference type="SAM" id="MobiDB-lite"/>
    </source>
</evidence>
<dbReference type="InterPro" id="IPR004195">
    <property type="entry name" value="Head_decoration_D"/>
</dbReference>
<comment type="caution">
    <text evidence="2">The sequence shown here is derived from an EMBL/GenBank/DDBJ whole genome shotgun (WGS) entry which is preliminary data.</text>
</comment>
<accession>A0ABX2B9Q1</accession>